<name>A0ACC3T3D8_LIPKO</name>
<comment type="caution">
    <text evidence="1">The sequence shown here is derived from an EMBL/GenBank/DDBJ whole genome shotgun (WGS) entry which is preliminary data.</text>
</comment>
<protein>
    <submittedName>
        <fullName evidence="1">Mitochondrial carrier domain-containing protein</fullName>
    </submittedName>
</protein>
<organism evidence="1 2">
    <name type="scientific">Lipomyces kononenkoae</name>
    <name type="common">Yeast</name>
    <dbReference type="NCBI Taxonomy" id="34357"/>
    <lineage>
        <taxon>Eukaryota</taxon>
        <taxon>Fungi</taxon>
        <taxon>Dikarya</taxon>
        <taxon>Ascomycota</taxon>
        <taxon>Saccharomycotina</taxon>
        <taxon>Lipomycetes</taxon>
        <taxon>Lipomycetales</taxon>
        <taxon>Lipomycetaceae</taxon>
        <taxon>Lipomyces</taxon>
    </lineage>
</organism>
<sequence length="299" mass="32891">MSSTTAVQATRAVEQVHHYPFWYGGFASVVAALCTHPLDLAKVRMQTAEERGKSMVQTILHVFRNEGFFALYKGLSASILRQATYSTTRFGAYEKMKDWASGGSDVTPPFHVILPMAMAAGWLGGAVGNPADIINIRMQNDMSLDPSHRRNYRNAVDGLIRMAREEGPKALFRGLYPNTTRGVLMTASQMVSYDEFKNLLVNHVGMNSKSISTHFAASMLSGLVATTVCSPVDVVKTRIMNAKEKHQPAIAILTEAVRSEGVLFAFRGWLPSFIRLGPHTIVTFIVLEKLKSLGIGMHS</sequence>
<reference evidence="2" key="1">
    <citation type="journal article" date="2024" name="Front. Bioeng. Biotechnol.">
        <title>Genome-scale model development and genomic sequencing of the oleaginous clade Lipomyces.</title>
        <authorList>
            <person name="Czajka J.J."/>
            <person name="Han Y."/>
            <person name="Kim J."/>
            <person name="Mondo S.J."/>
            <person name="Hofstad B.A."/>
            <person name="Robles A."/>
            <person name="Haridas S."/>
            <person name="Riley R."/>
            <person name="LaButti K."/>
            <person name="Pangilinan J."/>
            <person name="Andreopoulos W."/>
            <person name="Lipzen A."/>
            <person name="Yan J."/>
            <person name="Wang M."/>
            <person name="Ng V."/>
            <person name="Grigoriev I.V."/>
            <person name="Spatafora J.W."/>
            <person name="Magnuson J.K."/>
            <person name="Baker S.E."/>
            <person name="Pomraning K.R."/>
        </authorList>
    </citation>
    <scope>NUCLEOTIDE SEQUENCE [LARGE SCALE GENOMIC DNA]</scope>
    <source>
        <strain evidence="2">CBS 7786</strain>
    </source>
</reference>
<dbReference type="EMBL" id="MU971356">
    <property type="protein sequence ID" value="KAK9238433.1"/>
    <property type="molecule type" value="Genomic_DNA"/>
</dbReference>
<evidence type="ECO:0000313" key="2">
    <source>
        <dbReference type="Proteomes" id="UP001433508"/>
    </source>
</evidence>
<proteinExistence type="predicted"/>
<gene>
    <name evidence="1" type="ORF">V1525DRAFT_401049</name>
</gene>
<dbReference type="Proteomes" id="UP001433508">
    <property type="component" value="Unassembled WGS sequence"/>
</dbReference>
<keyword evidence="2" id="KW-1185">Reference proteome</keyword>
<evidence type="ECO:0000313" key="1">
    <source>
        <dbReference type="EMBL" id="KAK9238433.1"/>
    </source>
</evidence>
<accession>A0ACC3T3D8</accession>